<evidence type="ECO:0000256" key="2">
    <source>
        <dbReference type="ARBA" id="ARBA00023125"/>
    </source>
</evidence>
<dbReference type="RefSeq" id="WP_101465734.1">
    <property type="nucleotide sequence ID" value="NZ_PJMW01000002.1"/>
</dbReference>
<dbReference type="OrthoDB" id="3216232at2"/>
<dbReference type="InterPro" id="IPR004107">
    <property type="entry name" value="Integrase_SAM-like_N"/>
</dbReference>
<keyword evidence="6" id="KW-1185">Reference proteome</keyword>
<gene>
    <name evidence="5" type="ORF">ATK86_3969</name>
</gene>
<evidence type="ECO:0000259" key="4">
    <source>
        <dbReference type="PROSITE" id="PS51898"/>
    </source>
</evidence>
<feature type="domain" description="Tyr recombinase" evidence="4">
    <location>
        <begin position="213"/>
        <end position="352"/>
    </location>
</feature>
<dbReference type="Proteomes" id="UP000233766">
    <property type="component" value="Unassembled WGS sequence"/>
</dbReference>
<dbReference type="InterPro" id="IPR013762">
    <property type="entry name" value="Integrase-like_cat_sf"/>
</dbReference>
<evidence type="ECO:0000256" key="1">
    <source>
        <dbReference type="ARBA" id="ARBA00022908"/>
    </source>
</evidence>
<evidence type="ECO:0000313" key="5">
    <source>
        <dbReference type="EMBL" id="PKV79573.1"/>
    </source>
</evidence>
<evidence type="ECO:0000313" key="6">
    <source>
        <dbReference type="Proteomes" id="UP000233766"/>
    </source>
</evidence>
<reference evidence="5 6" key="1">
    <citation type="submission" date="2017-12" db="EMBL/GenBank/DDBJ databases">
        <title>Sequencing the genomes of 1000 Actinobacteria strains.</title>
        <authorList>
            <person name="Klenk H.-P."/>
        </authorList>
    </citation>
    <scope>NUCLEOTIDE SEQUENCE [LARGE SCALE GENOMIC DNA]</scope>
    <source>
        <strain evidence="5 6">DSM 44489</strain>
    </source>
</reference>
<dbReference type="Pfam" id="PF02899">
    <property type="entry name" value="Phage_int_SAM_1"/>
    <property type="match status" value="1"/>
</dbReference>
<dbReference type="SUPFAM" id="SSF56349">
    <property type="entry name" value="DNA breaking-rejoining enzymes"/>
    <property type="match status" value="1"/>
</dbReference>
<dbReference type="AlphaFoldDB" id="A0A2N3VD57"/>
<dbReference type="EMBL" id="PJMW01000002">
    <property type="protein sequence ID" value="PKV79573.1"/>
    <property type="molecule type" value="Genomic_DNA"/>
</dbReference>
<evidence type="ECO:0000256" key="3">
    <source>
        <dbReference type="ARBA" id="ARBA00023172"/>
    </source>
</evidence>
<sequence length="352" mass="39864">MRDDERPRDLDVLVLPMVGRLERTDSAWEPYRLLGADGEVVSSATRFFAELQASDRSVSTIRSYGLDLLRWWRFLTVLGVEWDRAMPADGRDFARWMKIADKPVRPHWRHRGDEAGAAGRGEKGTETTELAVLNPVTGKPGQGVKFSAATRAHAETVLRSFYEFQLGIGCGPLVNPFPLDRVRRAGRVHAHHDPSDRFGNERVGRYRPTVPKRIPRRIPDEQFNGVFAGLRSTRDRALLAFWVSTGVRAEELLSSGQDSPDVGQQVIAVTRKGSGAVQRVPASPDAFVWLRIYQEELWRRGAPRGRGFPLWFTLRQPWRRLSYPAARAMFTRAQALLGSNWTLHDLRHIVPA</sequence>
<dbReference type="InterPro" id="IPR011010">
    <property type="entry name" value="DNA_brk_join_enz"/>
</dbReference>
<name>A0A2N3VD57_9NOCA</name>
<keyword evidence="1" id="KW-0229">DNA integration</keyword>
<accession>A0A2N3VD57</accession>
<dbReference type="Gene3D" id="1.10.150.130">
    <property type="match status" value="1"/>
</dbReference>
<dbReference type="GO" id="GO:0015074">
    <property type="term" value="P:DNA integration"/>
    <property type="evidence" value="ECO:0007669"/>
    <property type="project" value="UniProtKB-KW"/>
</dbReference>
<proteinExistence type="predicted"/>
<keyword evidence="3" id="KW-0233">DNA recombination</keyword>
<comment type="caution">
    <text evidence="5">The sequence shown here is derived from an EMBL/GenBank/DDBJ whole genome shotgun (WGS) entry which is preliminary data.</text>
</comment>
<dbReference type="GO" id="GO:0006310">
    <property type="term" value="P:DNA recombination"/>
    <property type="evidence" value="ECO:0007669"/>
    <property type="project" value="UniProtKB-KW"/>
</dbReference>
<dbReference type="InterPro" id="IPR010998">
    <property type="entry name" value="Integrase_recombinase_N"/>
</dbReference>
<dbReference type="PROSITE" id="PS51898">
    <property type="entry name" value="TYR_RECOMBINASE"/>
    <property type="match status" value="1"/>
</dbReference>
<keyword evidence="2" id="KW-0238">DNA-binding</keyword>
<dbReference type="GO" id="GO:0003677">
    <property type="term" value="F:DNA binding"/>
    <property type="evidence" value="ECO:0007669"/>
    <property type="project" value="UniProtKB-KW"/>
</dbReference>
<organism evidence="5 6">
    <name type="scientific">Nocardia fluminea</name>
    <dbReference type="NCBI Taxonomy" id="134984"/>
    <lineage>
        <taxon>Bacteria</taxon>
        <taxon>Bacillati</taxon>
        <taxon>Actinomycetota</taxon>
        <taxon>Actinomycetes</taxon>
        <taxon>Mycobacteriales</taxon>
        <taxon>Nocardiaceae</taxon>
        <taxon>Nocardia</taxon>
    </lineage>
</organism>
<protein>
    <submittedName>
        <fullName evidence="5">Site-specific recombinase XerD</fullName>
    </submittedName>
</protein>
<dbReference type="InterPro" id="IPR002104">
    <property type="entry name" value="Integrase_catalytic"/>
</dbReference>
<dbReference type="Gene3D" id="1.10.443.10">
    <property type="entry name" value="Intergrase catalytic core"/>
    <property type="match status" value="1"/>
</dbReference>
<dbReference type="Pfam" id="PF00589">
    <property type="entry name" value="Phage_integrase"/>
    <property type="match status" value="1"/>
</dbReference>